<dbReference type="AlphaFoldDB" id="A0A0C3BNH6"/>
<keyword evidence="3" id="KW-1185">Reference proteome</keyword>
<evidence type="ECO:0000256" key="1">
    <source>
        <dbReference type="SAM" id="MobiDB-lite"/>
    </source>
</evidence>
<feature type="region of interest" description="Disordered" evidence="1">
    <location>
        <begin position="43"/>
        <end position="65"/>
    </location>
</feature>
<proteinExistence type="predicted"/>
<reference evidence="2 3" key="1">
    <citation type="submission" date="2014-04" db="EMBL/GenBank/DDBJ databases">
        <authorList>
            <consortium name="DOE Joint Genome Institute"/>
            <person name="Kuo A."/>
            <person name="Gay G."/>
            <person name="Dore J."/>
            <person name="Kohler A."/>
            <person name="Nagy L.G."/>
            <person name="Floudas D."/>
            <person name="Copeland A."/>
            <person name="Barry K.W."/>
            <person name="Cichocki N."/>
            <person name="Veneault-Fourrey C."/>
            <person name="LaButti K."/>
            <person name="Lindquist E.A."/>
            <person name="Lipzen A."/>
            <person name="Lundell T."/>
            <person name="Morin E."/>
            <person name="Murat C."/>
            <person name="Sun H."/>
            <person name="Tunlid A."/>
            <person name="Henrissat B."/>
            <person name="Grigoriev I.V."/>
            <person name="Hibbett D.S."/>
            <person name="Martin F."/>
            <person name="Nordberg H.P."/>
            <person name="Cantor M.N."/>
            <person name="Hua S.X."/>
        </authorList>
    </citation>
    <scope>NUCLEOTIDE SEQUENCE [LARGE SCALE GENOMIC DNA]</scope>
    <source>
        <strain evidence="3">h7</strain>
    </source>
</reference>
<organism evidence="2 3">
    <name type="scientific">Hebeloma cylindrosporum</name>
    <dbReference type="NCBI Taxonomy" id="76867"/>
    <lineage>
        <taxon>Eukaryota</taxon>
        <taxon>Fungi</taxon>
        <taxon>Dikarya</taxon>
        <taxon>Basidiomycota</taxon>
        <taxon>Agaricomycotina</taxon>
        <taxon>Agaricomycetes</taxon>
        <taxon>Agaricomycetidae</taxon>
        <taxon>Agaricales</taxon>
        <taxon>Agaricineae</taxon>
        <taxon>Hymenogastraceae</taxon>
        <taxon>Hebeloma</taxon>
    </lineage>
</organism>
<name>A0A0C3BNH6_HEBCY</name>
<dbReference type="Proteomes" id="UP000053424">
    <property type="component" value="Unassembled WGS sequence"/>
</dbReference>
<evidence type="ECO:0000313" key="2">
    <source>
        <dbReference type="EMBL" id="KIM38200.1"/>
    </source>
</evidence>
<dbReference type="EMBL" id="KN831792">
    <property type="protein sequence ID" value="KIM38200.1"/>
    <property type="molecule type" value="Genomic_DNA"/>
</dbReference>
<reference evidence="3" key="2">
    <citation type="submission" date="2015-01" db="EMBL/GenBank/DDBJ databases">
        <title>Evolutionary Origins and Diversification of the Mycorrhizal Mutualists.</title>
        <authorList>
            <consortium name="DOE Joint Genome Institute"/>
            <consortium name="Mycorrhizal Genomics Consortium"/>
            <person name="Kohler A."/>
            <person name="Kuo A."/>
            <person name="Nagy L.G."/>
            <person name="Floudas D."/>
            <person name="Copeland A."/>
            <person name="Barry K.W."/>
            <person name="Cichocki N."/>
            <person name="Veneault-Fourrey C."/>
            <person name="LaButti K."/>
            <person name="Lindquist E.A."/>
            <person name="Lipzen A."/>
            <person name="Lundell T."/>
            <person name="Morin E."/>
            <person name="Murat C."/>
            <person name="Riley R."/>
            <person name="Ohm R."/>
            <person name="Sun H."/>
            <person name="Tunlid A."/>
            <person name="Henrissat B."/>
            <person name="Grigoriev I.V."/>
            <person name="Hibbett D.S."/>
            <person name="Martin F."/>
        </authorList>
    </citation>
    <scope>NUCLEOTIDE SEQUENCE [LARGE SCALE GENOMIC DNA]</scope>
    <source>
        <strain evidence="3">h7</strain>
    </source>
</reference>
<sequence>MEGKTRPTRDYLTDGRLDVVGWMAKKEEKEEGLLGFGGAEFRVKSRRKRRKQKEKKRKTSTAASK</sequence>
<protein>
    <submittedName>
        <fullName evidence="2">Uncharacterized protein</fullName>
    </submittedName>
</protein>
<evidence type="ECO:0000313" key="3">
    <source>
        <dbReference type="Proteomes" id="UP000053424"/>
    </source>
</evidence>
<dbReference type="HOGENOM" id="CLU_2849927_0_0_1"/>
<feature type="compositionally biased region" description="Basic residues" evidence="1">
    <location>
        <begin position="44"/>
        <end position="59"/>
    </location>
</feature>
<accession>A0A0C3BNH6</accession>
<gene>
    <name evidence="2" type="ORF">M413DRAFT_247830</name>
</gene>